<dbReference type="Proteomes" id="UP000423396">
    <property type="component" value="Chromosome"/>
</dbReference>
<dbReference type="GO" id="GO:0005525">
    <property type="term" value="F:GTP binding"/>
    <property type="evidence" value="ECO:0007669"/>
    <property type="project" value="UniProtKB-KW"/>
</dbReference>
<evidence type="ECO:0000256" key="2">
    <source>
        <dbReference type="ARBA" id="ARBA00022741"/>
    </source>
</evidence>
<proteinExistence type="inferred from homology"/>
<dbReference type="GO" id="GO:0003924">
    <property type="term" value="F:GTPase activity"/>
    <property type="evidence" value="ECO:0007669"/>
    <property type="project" value="TreeGrafter"/>
</dbReference>
<name>A0A650CL64_9CREN</name>
<keyword evidence="2" id="KW-0547">Nucleotide-binding</keyword>
<organism evidence="5 6">
    <name type="scientific">Stygiolobus azoricus</name>
    <dbReference type="NCBI Taxonomy" id="41675"/>
    <lineage>
        <taxon>Archaea</taxon>
        <taxon>Thermoproteota</taxon>
        <taxon>Thermoprotei</taxon>
        <taxon>Sulfolobales</taxon>
        <taxon>Sulfolobaceae</taxon>
        <taxon>Stygiolobus</taxon>
    </lineage>
</organism>
<dbReference type="PANTHER" id="PTHR21231:SF8">
    <property type="entry name" value="GPN-LOOP GTPASE 1"/>
    <property type="match status" value="1"/>
</dbReference>
<protein>
    <submittedName>
        <fullName evidence="5">GTPase</fullName>
    </submittedName>
</protein>
<dbReference type="NCBIfam" id="NF010342">
    <property type="entry name" value="PRK13768.1-5"/>
    <property type="match status" value="1"/>
</dbReference>
<keyword evidence="4" id="KW-0342">GTP-binding</keyword>
<dbReference type="RefSeq" id="WP_156004759.1">
    <property type="nucleotide sequence ID" value="NZ_CP045483.1"/>
</dbReference>
<evidence type="ECO:0000256" key="4">
    <source>
        <dbReference type="ARBA" id="ARBA00023134"/>
    </source>
</evidence>
<dbReference type="PANTHER" id="PTHR21231">
    <property type="entry name" value="XPA-BINDING PROTEIN 1-RELATED"/>
    <property type="match status" value="1"/>
</dbReference>
<gene>
    <name evidence="5" type="ORF">D1868_00235</name>
</gene>
<reference evidence="5 6" key="1">
    <citation type="submission" date="2019-10" db="EMBL/GenBank/DDBJ databases">
        <title>Genome Sequences from Six Type Strain Members of the Archaeal Family Sulfolobaceae: Acidianus ambivalens, Acidianus infernus, Metallosphaera prunae, Stygiolobus azoricus, Sulfolobus metallicus, and Sulfurisphaera ohwakuensis.</title>
        <authorList>
            <person name="Counts J.A."/>
            <person name="Kelly R.M."/>
        </authorList>
    </citation>
    <scope>NUCLEOTIDE SEQUENCE [LARGE SCALE GENOMIC DNA]</scope>
    <source>
        <strain evidence="5 6">FC6</strain>
    </source>
</reference>
<keyword evidence="6" id="KW-1185">Reference proteome</keyword>
<dbReference type="Gene3D" id="3.40.50.300">
    <property type="entry name" value="P-loop containing nucleotide triphosphate hydrolases"/>
    <property type="match status" value="1"/>
</dbReference>
<keyword evidence="3" id="KW-0378">Hydrolase</keyword>
<comment type="similarity">
    <text evidence="1">Belongs to the GPN-loop GTPase family.</text>
</comment>
<dbReference type="InterPro" id="IPR027417">
    <property type="entry name" value="P-loop_NTPase"/>
</dbReference>
<evidence type="ECO:0000313" key="5">
    <source>
        <dbReference type="EMBL" id="QGR18576.1"/>
    </source>
</evidence>
<evidence type="ECO:0000256" key="3">
    <source>
        <dbReference type="ARBA" id="ARBA00022801"/>
    </source>
</evidence>
<dbReference type="OrthoDB" id="31092at2157"/>
<dbReference type="Pfam" id="PF03029">
    <property type="entry name" value="ATP_bind_1"/>
    <property type="match status" value="1"/>
</dbReference>
<dbReference type="KEGG" id="sazo:D1868_00235"/>
<dbReference type="InterPro" id="IPR004130">
    <property type="entry name" value="Gpn"/>
</dbReference>
<evidence type="ECO:0000256" key="1">
    <source>
        <dbReference type="ARBA" id="ARBA00005290"/>
    </source>
</evidence>
<sequence length="254" mass="28339">MYFIFVLGTAGSGKTTLVKALSDYLNGNELDTAIINLDPAVESLPYKPDLDVRDYVDAFEVMERYSLGPNSALVASIDLLLTKAKELKDELNEIEANYVLVDTPGQIELFAYRQTGRILSKLISDVNKSVSLFLLDSFLSKEARSFVSLLLLSSSVKFRLGLPQILVLSKSDLLTPKEFQEMKSWIDEGRIIDEMGVLDEYSFELVKTVVENLDNFPVPVSSTTMEGMDELYAEIQRVLAGGEDYATEEPNPKL</sequence>
<dbReference type="NCBIfam" id="NF010340">
    <property type="entry name" value="PRK13768.1-2"/>
    <property type="match status" value="1"/>
</dbReference>
<evidence type="ECO:0000313" key="6">
    <source>
        <dbReference type="Proteomes" id="UP000423396"/>
    </source>
</evidence>
<dbReference type="GeneID" id="42797457"/>
<dbReference type="SUPFAM" id="SSF52540">
    <property type="entry name" value="P-loop containing nucleoside triphosphate hydrolases"/>
    <property type="match status" value="1"/>
</dbReference>
<dbReference type="AlphaFoldDB" id="A0A650CL64"/>
<accession>A0A650CL64</accession>
<dbReference type="EMBL" id="CP045483">
    <property type="protein sequence ID" value="QGR18576.1"/>
    <property type="molecule type" value="Genomic_DNA"/>
</dbReference>